<protein>
    <recommendedName>
        <fullName evidence="2">Toxin VasX N-terminal region domain-containing protein</fullName>
    </recommendedName>
</protein>
<dbReference type="Pfam" id="PF20249">
    <property type="entry name" value="VasX_N"/>
    <property type="match status" value="1"/>
</dbReference>
<evidence type="ECO:0000256" key="1">
    <source>
        <dbReference type="SAM" id="Phobius"/>
    </source>
</evidence>
<dbReference type="EMBL" id="WKJK01000012">
    <property type="protein sequence ID" value="MRW92687.1"/>
    <property type="molecule type" value="Genomic_DNA"/>
</dbReference>
<dbReference type="AlphaFoldDB" id="A0A6I2L645"/>
<dbReference type="InterPro" id="IPR048126">
    <property type="entry name" value="Toxin_VasX"/>
</dbReference>
<evidence type="ECO:0000259" key="2">
    <source>
        <dbReference type="Pfam" id="PF20249"/>
    </source>
</evidence>
<proteinExistence type="predicted"/>
<organism evidence="3 4">
    <name type="scientific">Duganella guangzhouensis</name>
    <dbReference type="NCBI Taxonomy" id="2666084"/>
    <lineage>
        <taxon>Bacteria</taxon>
        <taxon>Pseudomonadati</taxon>
        <taxon>Pseudomonadota</taxon>
        <taxon>Betaproteobacteria</taxon>
        <taxon>Burkholderiales</taxon>
        <taxon>Oxalobacteraceae</taxon>
        <taxon>Telluria group</taxon>
        <taxon>Duganella</taxon>
    </lineage>
</organism>
<evidence type="ECO:0000313" key="3">
    <source>
        <dbReference type="EMBL" id="MRW92687.1"/>
    </source>
</evidence>
<dbReference type="NCBIfam" id="NF041559">
    <property type="entry name" value="BTH_I2691_fam"/>
    <property type="match status" value="1"/>
</dbReference>
<comment type="caution">
    <text evidence="3">The sequence shown here is derived from an EMBL/GenBank/DDBJ whole genome shotgun (WGS) entry which is preliminary data.</text>
</comment>
<feature type="transmembrane region" description="Helical" evidence="1">
    <location>
        <begin position="779"/>
        <end position="797"/>
    </location>
</feature>
<name>A0A6I2L645_9BURK</name>
<accession>A0A6I2L645</accession>
<evidence type="ECO:0000313" key="4">
    <source>
        <dbReference type="Proteomes" id="UP000433309"/>
    </source>
</evidence>
<keyword evidence="4" id="KW-1185">Reference proteome</keyword>
<feature type="domain" description="Toxin VasX N-terminal region" evidence="2">
    <location>
        <begin position="6"/>
        <end position="161"/>
    </location>
</feature>
<dbReference type="InterPro" id="IPR046864">
    <property type="entry name" value="VasX_N"/>
</dbReference>
<dbReference type="Proteomes" id="UP000433309">
    <property type="component" value="Unassembled WGS sequence"/>
</dbReference>
<sequence>MVLETCSFCEKPGLLLYPVRYAVACPAGASLVPGLRGNFKIENGPAEIATAKYTLRAIRTGYLYAYDEKRDRLKAYLVMPGGHLWNFPPELPAPSPKNKAFSCTSPVEEALSMCINVEHSEKDPARVLWLGWSNTAWTPALIKKVKNDEWRRKHMRGIDIPWMLTGMRDTHNGEFTKVSNAVAHFVMDEPQMQKAFGFSNTPIGHEVRRQKMAEKFIKAFERTPMKEGYIVAIDDPVGITNDLSELTVPTDHSDFDVELYRGRIIEEILQSTEAAVRQRARDDFDFNVAQRKKDDETPPMDGLSYSDAQEILAVIKAGGPAKLAKRRQADRKKYGVSVAAQRRAAEDAAWSALTTIDGKSVLDAQKRSTFPVKYKSAIKAYEKQGVALAQAHVDWLTSVQLREWMNGVHDDGNLASGFAYRESLAQCIGKGTATDACDKQLIAWLKSADALNTANLYARAMLFNQADIINAAAAQIKGGDVKLKNLLNIYKQGMSRLKEGQEFRLVDKLVFTATNSMVKALGQYGTRAMRDLTVISLSLLGKTVIAEGKRSPLEVANWVISEAEKRGVDFGGYKTPATSVAQRAVEEIQQKQPGTGPNCIYEFDMATLERESGMTSGVIKTIKIPGYSTIEKWLGSSTDFNVGAVAVVLQLTAFAFAYRDFKVSDRFESTKLFIKLGIAVMNVSGALIELTGTAMEKAPTHPLSIAISEHWAKGAEAGKKVLIFGKGVSFIAGLATAAFDIYESHLAYLENDKSLSILYGANAALGIALSLAGCFSLAIFWPLFVAALLLAIVISVLKKSQLTKWLNHCFFSANYSGGSGYPTLEEELIALQGALGT</sequence>
<dbReference type="RefSeq" id="WP_154380319.1">
    <property type="nucleotide sequence ID" value="NZ_WKJK01000012.1"/>
</dbReference>
<reference evidence="3 4" key="1">
    <citation type="submission" date="2019-11" db="EMBL/GenBank/DDBJ databases">
        <title>Novel species isolated from a subtropical stream in China.</title>
        <authorList>
            <person name="Lu H."/>
        </authorList>
    </citation>
    <scope>NUCLEOTIDE SEQUENCE [LARGE SCALE GENOMIC DNA]</scope>
    <source>
        <strain evidence="3 4">FT80W</strain>
    </source>
</reference>
<dbReference type="CDD" id="cd20707">
    <property type="entry name" value="MIX_III"/>
    <property type="match status" value="1"/>
</dbReference>
<keyword evidence="1" id="KW-1133">Transmembrane helix</keyword>
<keyword evidence="1" id="KW-0812">Transmembrane</keyword>
<keyword evidence="1" id="KW-0472">Membrane</keyword>
<gene>
    <name evidence="3" type="ORF">GJ699_22060</name>
</gene>